<organism evidence="2 3">
    <name type="scientific">Amycolatopsis suaedae</name>
    <dbReference type="NCBI Taxonomy" id="2510978"/>
    <lineage>
        <taxon>Bacteria</taxon>
        <taxon>Bacillati</taxon>
        <taxon>Actinomycetota</taxon>
        <taxon>Actinomycetes</taxon>
        <taxon>Pseudonocardiales</taxon>
        <taxon>Pseudonocardiaceae</taxon>
        <taxon>Amycolatopsis</taxon>
    </lineage>
</organism>
<accession>A0A4Q7JFM3</accession>
<gene>
    <name evidence="2" type="ORF">EWH70_03065</name>
</gene>
<protein>
    <submittedName>
        <fullName evidence="2">Alpha/beta hydrolase</fullName>
    </submittedName>
</protein>
<dbReference type="EMBL" id="SFCC01000001">
    <property type="protein sequence ID" value="RZQ66056.1"/>
    <property type="molecule type" value="Genomic_DNA"/>
</dbReference>
<dbReference type="PRINTS" id="PR00111">
    <property type="entry name" value="ABHYDROLASE"/>
</dbReference>
<feature type="domain" description="AB hydrolase-1" evidence="1">
    <location>
        <begin position="28"/>
        <end position="264"/>
    </location>
</feature>
<keyword evidence="3" id="KW-1185">Reference proteome</keyword>
<comment type="caution">
    <text evidence="2">The sequence shown here is derived from an EMBL/GenBank/DDBJ whole genome shotgun (WGS) entry which is preliminary data.</text>
</comment>
<sequence>MTTTDTERLVTVNGVRLCVQSFGDPAAPPVLLIGGAGCSMIFWEEEFCARLAAERFVIRYDQRDSGRSVSYPAGSPGYVFRDLVDDALGVLDEFGIRRAHIVGLSMGAGIAQVLAALHAERVETVTMIASSTSEPGLPGFEPRIQELFGNPPPEPDWTDRDATIEYLVAQERPFAGSLGYDEQAGREMAGRVYDRTADVAASVGNHFAIKPDPSDPEPDLSGIRVPTLVLHGTDDPLFPLPHGVALAEAIPGARLVTLDRVGHEFPRAAWEAALPVLLDHTEPSALSSFGRGRTP</sequence>
<dbReference type="InterPro" id="IPR000073">
    <property type="entry name" value="AB_hydrolase_1"/>
</dbReference>
<dbReference type="PANTHER" id="PTHR43433:SF5">
    <property type="entry name" value="AB HYDROLASE-1 DOMAIN-CONTAINING PROTEIN"/>
    <property type="match status" value="1"/>
</dbReference>
<evidence type="ECO:0000313" key="3">
    <source>
        <dbReference type="Proteomes" id="UP000292003"/>
    </source>
</evidence>
<dbReference type="RefSeq" id="WP_130473625.1">
    <property type="nucleotide sequence ID" value="NZ_SFCC01000001.1"/>
</dbReference>
<dbReference type="SUPFAM" id="SSF53474">
    <property type="entry name" value="alpha/beta-Hydrolases"/>
    <property type="match status" value="1"/>
</dbReference>
<dbReference type="OrthoDB" id="8957634at2"/>
<dbReference type="Gene3D" id="3.40.50.1820">
    <property type="entry name" value="alpha/beta hydrolase"/>
    <property type="match status" value="1"/>
</dbReference>
<dbReference type="Pfam" id="PF00561">
    <property type="entry name" value="Abhydrolase_1"/>
    <property type="match status" value="1"/>
</dbReference>
<dbReference type="PANTHER" id="PTHR43433">
    <property type="entry name" value="HYDROLASE, ALPHA/BETA FOLD FAMILY PROTEIN"/>
    <property type="match status" value="1"/>
</dbReference>
<evidence type="ECO:0000259" key="1">
    <source>
        <dbReference type="Pfam" id="PF00561"/>
    </source>
</evidence>
<dbReference type="AlphaFoldDB" id="A0A4Q7JFM3"/>
<reference evidence="2 3" key="1">
    <citation type="submission" date="2019-02" db="EMBL/GenBank/DDBJ databases">
        <title>Draft genome sequence of Amycolatopsis sp. 8-3EHSu isolated from roots of Suaeda maritima.</title>
        <authorList>
            <person name="Duangmal K."/>
            <person name="Chantavorakit T."/>
        </authorList>
    </citation>
    <scope>NUCLEOTIDE SEQUENCE [LARGE SCALE GENOMIC DNA]</scope>
    <source>
        <strain evidence="2 3">8-3EHSu</strain>
    </source>
</reference>
<evidence type="ECO:0000313" key="2">
    <source>
        <dbReference type="EMBL" id="RZQ66056.1"/>
    </source>
</evidence>
<dbReference type="GO" id="GO:0046503">
    <property type="term" value="P:glycerolipid catabolic process"/>
    <property type="evidence" value="ECO:0007669"/>
    <property type="project" value="TreeGrafter"/>
</dbReference>
<dbReference type="InterPro" id="IPR050471">
    <property type="entry name" value="AB_hydrolase"/>
</dbReference>
<dbReference type="InterPro" id="IPR029058">
    <property type="entry name" value="AB_hydrolase_fold"/>
</dbReference>
<name>A0A4Q7JFM3_9PSEU</name>
<keyword evidence="2" id="KW-0378">Hydrolase</keyword>
<dbReference type="Proteomes" id="UP000292003">
    <property type="component" value="Unassembled WGS sequence"/>
</dbReference>
<dbReference type="GO" id="GO:0004806">
    <property type="term" value="F:triacylglycerol lipase activity"/>
    <property type="evidence" value="ECO:0007669"/>
    <property type="project" value="TreeGrafter"/>
</dbReference>
<proteinExistence type="predicted"/>